<dbReference type="InterPro" id="IPR027417">
    <property type="entry name" value="P-loop_NTPase"/>
</dbReference>
<dbReference type="PROSITE" id="PS50929">
    <property type="entry name" value="ABC_TM1F"/>
    <property type="match status" value="1"/>
</dbReference>
<feature type="compositionally biased region" description="Acidic residues" evidence="9">
    <location>
        <begin position="61"/>
        <end position="72"/>
    </location>
</feature>
<keyword evidence="6 10" id="KW-1133">Transmembrane helix</keyword>
<dbReference type="Gene3D" id="1.20.1560.10">
    <property type="entry name" value="ABC transporter type 1, transmembrane domain"/>
    <property type="match status" value="2"/>
</dbReference>
<evidence type="ECO:0000256" key="5">
    <source>
        <dbReference type="ARBA" id="ARBA00022840"/>
    </source>
</evidence>
<dbReference type="FunFam" id="3.40.50.300:FF:000287">
    <property type="entry name" value="Multidrug ABC transporter ATP-binding protein"/>
    <property type="match status" value="1"/>
</dbReference>
<evidence type="ECO:0000256" key="7">
    <source>
        <dbReference type="ARBA" id="ARBA00023136"/>
    </source>
</evidence>
<feature type="compositionally biased region" description="Polar residues" evidence="9">
    <location>
        <begin position="705"/>
        <end position="719"/>
    </location>
</feature>
<dbReference type="HOGENOM" id="CLU_000604_6_7_1"/>
<dbReference type="PANTHER" id="PTHR24221">
    <property type="entry name" value="ATP-BINDING CASSETTE SUB-FAMILY B"/>
    <property type="match status" value="1"/>
</dbReference>
<dbReference type="STRING" id="1229665.N1S344"/>
<dbReference type="AlphaFoldDB" id="N1S344"/>
<dbReference type="InterPro" id="IPR003593">
    <property type="entry name" value="AAA+_ATPase"/>
</dbReference>
<feature type="compositionally biased region" description="Low complexity" evidence="9">
    <location>
        <begin position="951"/>
        <end position="961"/>
    </location>
</feature>
<dbReference type="GO" id="GO:0005524">
    <property type="term" value="F:ATP binding"/>
    <property type="evidence" value="ECO:0007669"/>
    <property type="project" value="UniProtKB-KW"/>
</dbReference>
<dbReference type="InterPro" id="IPR003439">
    <property type="entry name" value="ABC_transporter-like_ATP-bd"/>
</dbReference>
<feature type="compositionally biased region" description="Polar residues" evidence="9">
    <location>
        <begin position="40"/>
        <end position="60"/>
    </location>
</feature>
<feature type="domain" description="ABC transmembrane type-1" evidence="12">
    <location>
        <begin position="124"/>
        <end position="291"/>
    </location>
</feature>
<dbReference type="SUPFAM" id="SSF90123">
    <property type="entry name" value="ABC transporter transmembrane region"/>
    <property type="match status" value="1"/>
</dbReference>
<keyword evidence="14" id="KW-1185">Reference proteome</keyword>
<dbReference type="GO" id="GO:0016887">
    <property type="term" value="F:ATP hydrolysis activity"/>
    <property type="evidence" value="ECO:0007669"/>
    <property type="project" value="InterPro"/>
</dbReference>
<evidence type="ECO:0000256" key="8">
    <source>
        <dbReference type="ARBA" id="ARBA00024363"/>
    </source>
</evidence>
<feature type="region of interest" description="Disordered" evidence="9">
    <location>
        <begin position="780"/>
        <end position="961"/>
    </location>
</feature>
<keyword evidence="5 13" id="KW-0067">ATP-binding</keyword>
<dbReference type="GO" id="GO:0016020">
    <property type="term" value="C:membrane"/>
    <property type="evidence" value="ECO:0007669"/>
    <property type="project" value="UniProtKB-SubCell"/>
</dbReference>
<dbReference type="Gene3D" id="3.40.50.300">
    <property type="entry name" value="P-loop containing nucleotide triphosphate hydrolases"/>
    <property type="match status" value="1"/>
</dbReference>
<dbReference type="PROSITE" id="PS00211">
    <property type="entry name" value="ABC_TRANSPORTER_1"/>
    <property type="match status" value="1"/>
</dbReference>
<reference evidence="14" key="2">
    <citation type="journal article" date="2014" name="PLoS ONE">
        <title>Genome and Transcriptome Analysis of the Fungal Pathogen Fusarium oxysporum f. sp. cubense Causing Banana Vascular Wilt Disease.</title>
        <authorList>
            <person name="Guo L."/>
            <person name="Han L."/>
            <person name="Yang L."/>
            <person name="Zeng H."/>
            <person name="Fan D."/>
            <person name="Zhu Y."/>
            <person name="Feng Y."/>
            <person name="Wang G."/>
            <person name="Peng C."/>
            <person name="Jiang X."/>
            <person name="Zhou D."/>
            <person name="Ni P."/>
            <person name="Liang C."/>
            <person name="Liu L."/>
            <person name="Wang J."/>
            <person name="Mao C."/>
            <person name="Fang X."/>
            <person name="Peng M."/>
            <person name="Huang J."/>
        </authorList>
    </citation>
    <scope>NUCLEOTIDE SEQUENCE [LARGE SCALE GENOMIC DNA]</scope>
    <source>
        <strain evidence="14">race 4</strain>
    </source>
</reference>
<evidence type="ECO:0000256" key="4">
    <source>
        <dbReference type="ARBA" id="ARBA00022741"/>
    </source>
</evidence>
<feature type="compositionally biased region" description="Basic and acidic residues" evidence="9">
    <location>
        <begin position="907"/>
        <end position="920"/>
    </location>
</feature>
<keyword evidence="7 10" id="KW-0472">Membrane</keyword>
<dbReference type="SUPFAM" id="SSF52540">
    <property type="entry name" value="P-loop containing nucleoside triphosphate hydrolases"/>
    <property type="match status" value="1"/>
</dbReference>
<evidence type="ECO:0000256" key="10">
    <source>
        <dbReference type="SAM" id="Phobius"/>
    </source>
</evidence>
<feature type="region of interest" description="Disordered" evidence="9">
    <location>
        <begin position="31"/>
        <end position="78"/>
    </location>
</feature>
<dbReference type="Pfam" id="PF00664">
    <property type="entry name" value="ABC_membrane"/>
    <property type="match status" value="1"/>
</dbReference>
<keyword evidence="4" id="KW-0547">Nucleotide-binding</keyword>
<dbReference type="Proteomes" id="UP000016929">
    <property type="component" value="Unassembled WGS sequence"/>
</dbReference>
<comment type="similarity">
    <text evidence="8">Belongs to the ABC transporter superfamily. ABCB family. Heavy Metal importer (TC 3.A.1.210) subfamily.</text>
</comment>
<feature type="compositionally biased region" description="Basic and acidic residues" evidence="9">
    <location>
        <begin position="859"/>
        <end position="869"/>
    </location>
</feature>
<evidence type="ECO:0000256" key="9">
    <source>
        <dbReference type="SAM" id="MobiDB-lite"/>
    </source>
</evidence>
<evidence type="ECO:0000259" key="11">
    <source>
        <dbReference type="PROSITE" id="PS50893"/>
    </source>
</evidence>
<dbReference type="EMBL" id="KB726312">
    <property type="protein sequence ID" value="EMT70947.1"/>
    <property type="molecule type" value="Genomic_DNA"/>
</dbReference>
<dbReference type="InterPro" id="IPR017871">
    <property type="entry name" value="ABC_transporter-like_CS"/>
</dbReference>
<feature type="compositionally biased region" description="Basic residues" evidence="9">
    <location>
        <begin position="927"/>
        <end position="949"/>
    </location>
</feature>
<reference evidence="14" key="1">
    <citation type="submission" date="2012-09" db="EMBL/GenBank/DDBJ databases">
        <title>Genome sequencing and comparative transcriptomics of race 1 and race 4 of banana pathogen: Fusarium oxysporum f. sp. cubense.</title>
        <authorList>
            <person name="Fang X."/>
            <person name="Huang J."/>
        </authorList>
    </citation>
    <scope>NUCLEOTIDE SEQUENCE [LARGE SCALE GENOMIC DNA]</scope>
    <source>
        <strain evidence="14">race 4</strain>
    </source>
</reference>
<evidence type="ECO:0000259" key="12">
    <source>
        <dbReference type="PROSITE" id="PS50929"/>
    </source>
</evidence>
<evidence type="ECO:0000313" key="14">
    <source>
        <dbReference type="Proteomes" id="UP000016929"/>
    </source>
</evidence>
<accession>N1S344</accession>
<dbReference type="GO" id="GO:0140359">
    <property type="term" value="F:ABC-type transporter activity"/>
    <property type="evidence" value="ECO:0007669"/>
    <property type="project" value="InterPro"/>
</dbReference>
<evidence type="ECO:0000256" key="6">
    <source>
        <dbReference type="ARBA" id="ARBA00022989"/>
    </source>
</evidence>
<feature type="transmembrane region" description="Helical" evidence="10">
    <location>
        <begin position="238"/>
        <end position="260"/>
    </location>
</feature>
<name>N1S344_FUSC4</name>
<dbReference type="SMART" id="SM00382">
    <property type="entry name" value="AAA"/>
    <property type="match status" value="1"/>
</dbReference>
<evidence type="ECO:0000256" key="1">
    <source>
        <dbReference type="ARBA" id="ARBA00004141"/>
    </source>
</evidence>
<organism evidence="13 14">
    <name type="scientific">Fusarium oxysporum f. sp. cubense (strain race 4)</name>
    <name type="common">Panama disease fungus</name>
    <dbReference type="NCBI Taxonomy" id="2502994"/>
    <lineage>
        <taxon>Eukaryota</taxon>
        <taxon>Fungi</taxon>
        <taxon>Dikarya</taxon>
        <taxon>Ascomycota</taxon>
        <taxon>Pezizomycotina</taxon>
        <taxon>Sordariomycetes</taxon>
        <taxon>Hypocreomycetidae</taxon>
        <taxon>Hypocreales</taxon>
        <taxon>Nectriaceae</taxon>
        <taxon>Fusarium</taxon>
        <taxon>Fusarium oxysporum species complex</taxon>
    </lineage>
</organism>
<feature type="region of interest" description="Disordered" evidence="9">
    <location>
        <begin position="610"/>
        <end position="723"/>
    </location>
</feature>
<evidence type="ECO:0000313" key="13">
    <source>
        <dbReference type="EMBL" id="EMT70947.1"/>
    </source>
</evidence>
<feature type="compositionally biased region" description="Polar residues" evidence="9">
    <location>
        <begin position="629"/>
        <end position="639"/>
    </location>
</feature>
<evidence type="ECO:0000256" key="3">
    <source>
        <dbReference type="ARBA" id="ARBA00022692"/>
    </source>
</evidence>
<dbReference type="InterPro" id="IPR036640">
    <property type="entry name" value="ABC1_TM_sf"/>
</dbReference>
<keyword evidence="2" id="KW-0813">Transport</keyword>
<gene>
    <name evidence="13" type="ORF">FOC4_g10009423</name>
</gene>
<comment type="subcellular location">
    <subcellularLocation>
        <location evidence="1">Membrane</location>
        <topology evidence="1">Multi-pass membrane protein</topology>
    </subcellularLocation>
</comment>
<feature type="compositionally biased region" description="Polar residues" evidence="9">
    <location>
        <begin position="788"/>
        <end position="798"/>
    </location>
</feature>
<evidence type="ECO:0000256" key="2">
    <source>
        <dbReference type="ARBA" id="ARBA00022448"/>
    </source>
</evidence>
<dbReference type="PROSITE" id="PS50893">
    <property type="entry name" value="ABC_TRANSPORTER_2"/>
    <property type="match status" value="1"/>
</dbReference>
<protein>
    <submittedName>
        <fullName evidence="13">ATP-binding cassette sub-family B member 6, mitochondrial</fullName>
    </submittedName>
</protein>
<feature type="domain" description="ABC transporter" evidence="11">
    <location>
        <begin position="358"/>
        <end position="592"/>
    </location>
</feature>
<dbReference type="OrthoDB" id="6500128at2759"/>
<dbReference type="InterPro" id="IPR039421">
    <property type="entry name" value="Type_1_exporter"/>
</dbReference>
<dbReference type="Pfam" id="PF00005">
    <property type="entry name" value="ABC_tran"/>
    <property type="match status" value="1"/>
</dbReference>
<sequence>MAANSPAETALVILYYFLFAAGFSVKLKSDEEQEPLLPKVTTTSPDSPTSRESGYGSTLQAEEEEEEEEEAPEYSWERREREAKEAMKKRLEEGGNWFEYAKGFKILFPYVWPVGNIGLQLRAAAVCLCLFASNALHLLIPRQTGIIMDSLNGFGNSNPWVSVLVFAALRLAASESGIELVRQWLWVPVKYYSHDALTRAAYSHMMHLSADFHDSKSSSDMMMAIYGGSAVSNVIENVLLYAVPMLIDMGVAIVYLSITFGPYEGLITVATGVFFLLIASKLVANSKTASRNRVNALYEEHYVRQSGFLGWQTFFAKLGKNVSDDFIDAERLLDIMRTQPSVENQKGARPLKFVAGEVDFERVSFSYDKKKGIIKNVSFHVPAGQTVAFVGATGAGKSTLIKLLDRFYDVGDGRICIDGQDIRDVDLFSLRDRIGVVPQNPILFDDTIMNNVRYGRITATDEEVFEACQAACIHDKIKGFTHGYKTRVGERGVKLSGGELQRIAIARAMLKKPDIVLLDEATSAVDTDTEQQIQISFKRLCQGRTTFIVAHRLSTIMNADRIIVVENGEILEQGNHDELIVAGGRYADLWSKQVFVRTKEEDADVSAGQAGFVNDLSSEQTRTELSKVNKPTTATNEQPKSSEARASAEDDTVTQGRKQEGTRLNPVAATFTPRRLAKIRKSMETRTSEASTSSAAQDGLINEGRTITSSGDTTTPATDSSERRRAFIAAVGRALKKKQAKQFDEAKALEPLVKDGDEAEGETKKRDVAESQTFEYKLPYYSRRAQSKSEPSQASQGSDGADVDNELLLSSTGKQMSPKHRRVTLPPMKTSTGSQIPVATEHNQALSSASRAVKVQDSTIDRCSDKQSAEQKAQPTMPGRSATCLSSNYTDPQGEDGVTAGTNTTDGVKHGSNEISEPRENPISSTPRRRGRGGRRGRPPWYRGRRGRGSYRGSPQGRQAA</sequence>
<keyword evidence="3 10" id="KW-0812">Transmembrane</keyword>
<feature type="transmembrane region" description="Helical" evidence="10">
    <location>
        <begin position="7"/>
        <end position="25"/>
    </location>
</feature>
<dbReference type="PANTHER" id="PTHR24221:SF503">
    <property type="entry name" value="MITOCHONDRIAL POTASSIUM CHANNEL ATP-BINDING SUBUNIT"/>
    <property type="match status" value="1"/>
</dbReference>
<proteinExistence type="inferred from homology"/>
<feature type="compositionally biased region" description="Polar residues" evidence="9">
    <location>
        <begin position="829"/>
        <end position="850"/>
    </location>
</feature>
<dbReference type="InterPro" id="IPR011527">
    <property type="entry name" value="ABC1_TM_dom"/>
</dbReference>
<feature type="transmembrane region" description="Helical" evidence="10">
    <location>
        <begin position="266"/>
        <end position="284"/>
    </location>
</feature>